<dbReference type="InterPro" id="IPR005630">
    <property type="entry name" value="Terpene_synthase_metal-bd"/>
</dbReference>
<reference evidence="6" key="3">
    <citation type="submission" date="2018-08" db="UniProtKB">
        <authorList>
            <consortium name="EnsemblPlants"/>
        </authorList>
    </citation>
    <scope>IDENTIFICATION</scope>
    <source>
        <strain evidence="6">cv. Bd21</strain>
    </source>
</reference>
<dbReference type="PANTHER" id="PTHR31225:SF41">
    <property type="entry name" value="TERPENE SYNTHASE"/>
    <property type="match status" value="1"/>
</dbReference>
<name>I1IVS2_BRADI</name>
<dbReference type="Pfam" id="PF03936">
    <property type="entry name" value="Terpene_synth_C"/>
    <property type="match status" value="1"/>
</dbReference>
<dbReference type="EMBL" id="CM000884">
    <property type="protein sequence ID" value="PNT60572.1"/>
    <property type="molecule type" value="Genomic_DNA"/>
</dbReference>
<dbReference type="InterPro" id="IPR001906">
    <property type="entry name" value="Terpene_synth_N"/>
</dbReference>
<dbReference type="PANTHER" id="PTHR31225">
    <property type="entry name" value="OS04G0344100 PROTEIN-RELATED"/>
    <property type="match status" value="1"/>
</dbReference>
<evidence type="ECO:0000313" key="5">
    <source>
        <dbReference type="EMBL" id="PNT60572.1"/>
    </source>
</evidence>
<dbReference type="InterPro" id="IPR008930">
    <property type="entry name" value="Terpenoid_cyclase/PrenylTrfase"/>
</dbReference>
<dbReference type="OMA" id="SRMIFAK"/>
<reference evidence="5 6" key="1">
    <citation type="journal article" date="2010" name="Nature">
        <title>Genome sequencing and analysis of the model grass Brachypodium distachyon.</title>
        <authorList>
            <consortium name="International Brachypodium Initiative"/>
        </authorList>
    </citation>
    <scope>NUCLEOTIDE SEQUENCE [LARGE SCALE GENOMIC DNA]</scope>
    <source>
        <strain evidence="5 6">Bd21</strain>
    </source>
</reference>
<proteinExistence type="predicted"/>
<dbReference type="GO" id="GO:0000287">
    <property type="term" value="F:magnesium ion binding"/>
    <property type="evidence" value="ECO:0007669"/>
    <property type="project" value="InterPro"/>
</dbReference>
<dbReference type="InterPro" id="IPR036965">
    <property type="entry name" value="Terpene_synth_N_sf"/>
</dbReference>
<reference evidence="5" key="2">
    <citation type="submission" date="2017-06" db="EMBL/GenBank/DDBJ databases">
        <title>WGS assembly of Brachypodium distachyon.</title>
        <authorList>
            <consortium name="The International Brachypodium Initiative"/>
            <person name="Lucas S."/>
            <person name="Harmon-Smith M."/>
            <person name="Lail K."/>
            <person name="Tice H."/>
            <person name="Grimwood J."/>
            <person name="Bruce D."/>
            <person name="Barry K."/>
            <person name="Shu S."/>
            <person name="Lindquist E."/>
            <person name="Wang M."/>
            <person name="Pitluck S."/>
            <person name="Vogel J.P."/>
            <person name="Garvin D.F."/>
            <person name="Mockler T.C."/>
            <person name="Schmutz J."/>
            <person name="Rokhsar D."/>
            <person name="Bevan M.W."/>
        </authorList>
    </citation>
    <scope>NUCLEOTIDE SEQUENCE</scope>
    <source>
        <strain evidence="5">Bd21</strain>
    </source>
</reference>
<dbReference type="HOGENOM" id="CLU_003125_7_0_1"/>
<evidence type="ECO:0000259" key="3">
    <source>
        <dbReference type="Pfam" id="PF01397"/>
    </source>
</evidence>
<sequence length="586" mass="66916">MGGLSTLFCFRASGGLSRKKLRNTAPSPGQISFHVQVSANPLSSCRNIIAPHEALPGPQVGIASTPDEKHTGYEPSPWGDFFIGYKPLQGSEEWMIVRVHELKEDVHMLFKNCNNATARMFLLDTLQHLGIDHHFEDRIDAVLTEIMDSAELSNSSSLQEVALRFRLLREHGYWVSPDVFNKFRADDGSFSKYLTNDPRGLLSLYNAAHLLAQGEPVLEEAITFAKHHLESMSGSLKSPLAEEVKRALHIPLPRTCKRAETLHYISEYEKEEGHDPILLELAKLDFNLLQHVHLKELRAITEWWKHFSGNIGLSYIRDRVVESYTWSYVLYYEKGYEFPRSIITKMIVLITTIDDTYDIHATIEECRKLRQAIQRWDEGAISVLPEYLKKLYIELLRTFKNIETEMPININFDIAYLKKAIQNNVTGYLQEAEWSHENHKPSFKEQINLTSVTIGTPTLCVCMAAGMDNMTMRQTLEWTSGVPGPVVAAAKIRRKCKGDVPSTVECYVNDHGVTGEVAITRIDTLLEVEWRTLSQARFENRAMLPALQRIIGLARSATFFYDNRNDSYTVSMHLHKTIERFFVKPI</sequence>
<dbReference type="GO" id="GO:0010333">
    <property type="term" value="F:terpene synthase activity"/>
    <property type="evidence" value="ECO:0000318"/>
    <property type="project" value="GO_Central"/>
</dbReference>
<dbReference type="GO" id="GO:0016102">
    <property type="term" value="P:diterpenoid biosynthetic process"/>
    <property type="evidence" value="ECO:0007669"/>
    <property type="project" value="InterPro"/>
</dbReference>
<evidence type="ECO:0000313" key="7">
    <source>
        <dbReference type="Proteomes" id="UP000008810"/>
    </source>
</evidence>
<dbReference type="Gramene" id="PNT60572">
    <property type="protein sequence ID" value="PNT60572"/>
    <property type="gene ID" value="BRADI_5g01766v3"/>
</dbReference>
<keyword evidence="2" id="KW-0479">Metal-binding</keyword>
<dbReference type="Gene3D" id="1.10.600.10">
    <property type="entry name" value="Farnesyl Diphosphate Synthase"/>
    <property type="match status" value="1"/>
</dbReference>
<dbReference type="InterPro" id="IPR008949">
    <property type="entry name" value="Isoprenoid_synthase_dom_sf"/>
</dbReference>
<dbReference type="Proteomes" id="UP000008810">
    <property type="component" value="Chromosome 5"/>
</dbReference>
<dbReference type="RefSeq" id="XP_024311747.1">
    <property type="nucleotide sequence ID" value="XM_024455979.1"/>
</dbReference>
<dbReference type="SUPFAM" id="SSF48576">
    <property type="entry name" value="Terpenoid synthases"/>
    <property type="match status" value="1"/>
</dbReference>
<comment type="cofactor">
    <cofactor evidence="1">
        <name>Mg(2+)</name>
        <dbReference type="ChEBI" id="CHEBI:18420"/>
    </cofactor>
</comment>
<dbReference type="GeneID" id="100826509"/>
<organism evidence="5">
    <name type="scientific">Brachypodium distachyon</name>
    <name type="common">Purple false brome</name>
    <name type="synonym">Trachynia distachya</name>
    <dbReference type="NCBI Taxonomy" id="15368"/>
    <lineage>
        <taxon>Eukaryota</taxon>
        <taxon>Viridiplantae</taxon>
        <taxon>Streptophyta</taxon>
        <taxon>Embryophyta</taxon>
        <taxon>Tracheophyta</taxon>
        <taxon>Spermatophyta</taxon>
        <taxon>Magnoliopsida</taxon>
        <taxon>Liliopsida</taxon>
        <taxon>Poales</taxon>
        <taxon>Poaceae</taxon>
        <taxon>BOP clade</taxon>
        <taxon>Pooideae</taxon>
        <taxon>Stipodae</taxon>
        <taxon>Brachypodieae</taxon>
        <taxon>Brachypodium</taxon>
    </lineage>
</organism>
<gene>
    <name evidence="6" type="primary">LOC100826509</name>
    <name evidence="5" type="ORF">BRADI_5g01766v3</name>
</gene>
<feature type="domain" description="Terpene synthase N-terminal" evidence="3">
    <location>
        <begin position="78"/>
        <end position="248"/>
    </location>
</feature>
<evidence type="ECO:0000256" key="2">
    <source>
        <dbReference type="ARBA" id="ARBA00022723"/>
    </source>
</evidence>
<dbReference type="EnsemblPlants" id="PNT60572">
    <property type="protein sequence ID" value="PNT60572"/>
    <property type="gene ID" value="BRADI_5g01766v3"/>
</dbReference>
<dbReference type="KEGG" id="bdi:100826509"/>
<dbReference type="GO" id="GO:0046246">
    <property type="term" value="P:terpene biosynthetic process"/>
    <property type="evidence" value="ECO:0000318"/>
    <property type="project" value="GO_Central"/>
</dbReference>
<dbReference type="STRING" id="15368.I1IVS2"/>
<dbReference type="SUPFAM" id="SSF48239">
    <property type="entry name" value="Terpenoid cyclases/Protein prenyltransferases"/>
    <property type="match status" value="1"/>
</dbReference>
<dbReference type="OrthoDB" id="1877784at2759"/>
<dbReference type="Gene3D" id="1.50.10.130">
    <property type="entry name" value="Terpene synthase, N-terminal domain"/>
    <property type="match status" value="1"/>
</dbReference>
<evidence type="ECO:0000256" key="1">
    <source>
        <dbReference type="ARBA" id="ARBA00001946"/>
    </source>
</evidence>
<keyword evidence="7" id="KW-1185">Reference proteome</keyword>
<dbReference type="CDD" id="cd00684">
    <property type="entry name" value="Terpene_cyclase_plant_C1"/>
    <property type="match status" value="1"/>
</dbReference>
<evidence type="ECO:0000313" key="6">
    <source>
        <dbReference type="EnsemblPlants" id="PNT60572"/>
    </source>
</evidence>
<dbReference type="AlphaFoldDB" id="I1IVS2"/>
<feature type="domain" description="Terpene synthase metal-binding" evidence="4">
    <location>
        <begin position="312"/>
        <end position="531"/>
    </location>
</feature>
<evidence type="ECO:0000259" key="4">
    <source>
        <dbReference type="Pfam" id="PF03936"/>
    </source>
</evidence>
<dbReference type="InterPro" id="IPR044814">
    <property type="entry name" value="Terpene_cyclase_plant_C1"/>
</dbReference>
<dbReference type="InterPro" id="IPR050148">
    <property type="entry name" value="Terpene_synthase-like"/>
</dbReference>
<dbReference type="Pfam" id="PF01397">
    <property type="entry name" value="Terpene_synth"/>
    <property type="match status" value="1"/>
</dbReference>
<dbReference type="eggNOG" id="ENOG502QUCN">
    <property type="taxonomic scope" value="Eukaryota"/>
</dbReference>
<protein>
    <submittedName>
        <fullName evidence="5 6">Uncharacterized protein</fullName>
    </submittedName>
</protein>
<accession>I1IVS2</accession>